<evidence type="ECO:0000256" key="4">
    <source>
        <dbReference type="ARBA" id="ARBA00048222"/>
    </source>
</evidence>
<evidence type="ECO:0000256" key="7">
    <source>
        <dbReference type="SAM" id="MobiDB-lite"/>
    </source>
</evidence>
<evidence type="ECO:0000313" key="9">
    <source>
        <dbReference type="Proteomes" id="UP000272942"/>
    </source>
</evidence>
<dbReference type="InterPro" id="IPR036265">
    <property type="entry name" value="HIT-like_sf"/>
</dbReference>
<dbReference type="EMBL" id="UZAN01051413">
    <property type="protein sequence ID" value="VDP88891.1"/>
    <property type="molecule type" value="Genomic_DNA"/>
</dbReference>
<dbReference type="Gene3D" id="3.30.428.10">
    <property type="entry name" value="HIT-like"/>
    <property type="match status" value="1"/>
</dbReference>
<feature type="active site" description="Nucleophile" evidence="6">
    <location>
        <position position="297"/>
    </location>
</feature>
<dbReference type="PANTHER" id="PTHR12978:SF0">
    <property type="entry name" value="M7GPPPX DIPHOSPHATASE"/>
    <property type="match status" value="1"/>
</dbReference>
<dbReference type="SUPFAM" id="SSF102860">
    <property type="entry name" value="mRNA decapping enzyme DcpS N-terminal domain"/>
    <property type="match status" value="1"/>
</dbReference>
<dbReference type="GO" id="GO:0005634">
    <property type="term" value="C:nucleus"/>
    <property type="evidence" value="ECO:0007669"/>
    <property type="project" value="UniProtKB-SubCell"/>
</dbReference>
<dbReference type="GO" id="GO:0140932">
    <property type="term" value="F:5'-(N(7)-methyl 5'-triphosphoguanosine)-[mRNA] diphosphatase activity"/>
    <property type="evidence" value="ECO:0007669"/>
    <property type="project" value="UniProtKB-EC"/>
</dbReference>
<dbReference type="GO" id="GO:0006397">
    <property type="term" value="P:mRNA processing"/>
    <property type="evidence" value="ECO:0007669"/>
    <property type="project" value="UniProtKB-KW"/>
</dbReference>
<comment type="function">
    <text evidence="5">Decapping scavenger enzyme that catalyzes the cleavage of a residual cap structure following the degradation of mRNAs by the 3'-&gt;5' exosome-mediated mRNA decay pathway.</text>
</comment>
<dbReference type="EC" id="3.6.1.59" evidence="2 5"/>
<comment type="subcellular location">
    <subcellularLocation>
        <location evidence="5">Nucleus</location>
    </subcellularLocation>
</comment>
<keyword evidence="5" id="KW-0378">Hydrolase</keyword>
<evidence type="ECO:0000256" key="3">
    <source>
        <dbReference type="ARBA" id="ARBA00015636"/>
    </source>
</evidence>
<dbReference type="Proteomes" id="UP000272942">
    <property type="component" value="Unassembled WGS sequence"/>
</dbReference>
<dbReference type="GO" id="GO:0000290">
    <property type="term" value="P:deadenylation-dependent decapping of nuclear-transcribed mRNA"/>
    <property type="evidence" value="ECO:0007669"/>
    <property type="project" value="UniProtKB-UniRule"/>
</dbReference>
<evidence type="ECO:0000313" key="8">
    <source>
        <dbReference type="EMBL" id="VDP88891.1"/>
    </source>
</evidence>
<dbReference type="SUPFAM" id="SSF54197">
    <property type="entry name" value="HIT-like"/>
    <property type="match status" value="1"/>
</dbReference>
<dbReference type="PANTHER" id="PTHR12978">
    <property type="entry name" value="HISTIDINE TRIAD HIT PROTEIN MEMBER"/>
    <property type="match status" value="1"/>
</dbReference>
<protein>
    <recommendedName>
        <fullName evidence="3 5">m7GpppX diphosphatase</fullName>
        <ecNumber evidence="2 5">3.6.1.59</ecNumber>
    </recommendedName>
</protein>
<dbReference type="InterPro" id="IPR011145">
    <property type="entry name" value="Scavenger_mRNA_decap_enz_N"/>
</dbReference>
<dbReference type="AlphaFoldDB" id="A0A183AXQ1"/>
<name>A0A183AXQ1_9TREM</name>
<dbReference type="PIRSF" id="PIRSF028973">
    <property type="entry name" value="Scavenger_mRNA_decap_enz"/>
    <property type="match status" value="1"/>
</dbReference>
<accession>A0A183AXQ1</accession>
<feature type="region of interest" description="Disordered" evidence="7">
    <location>
        <begin position="1"/>
        <end position="22"/>
    </location>
</feature>
<dbReference type="InterPro" id="IPR008594">
    <property type="entry name" value="DcpS/DCS2"/>
</dbReference>
<organism evidence="10">
    <name type="scientific">Echinostoma caproni</name>
    <dbReference type="NCBI Taxonomy" id="27848"/>
    <lineage>
        <taxon>Eukaryota</taxon>
        <taxon>Metazoa</taxon>
        <taxon>Spiralia</taxon>
        <taxon>Lophotrochozoa</taxon>
        <taxon>Platyhelminthes</taxon>
        <taxon>Trematoda</taxon>
        <taxon>Digenea</taxon>
        <taxon>Plagiorchiida</taxon>
        <taxon>Echinostomata</taxon>
        <taxon>Echinostomatoidea</taxon>
        <taxon>Echinostomatidae</taxon>
        <taxon>Echinostoma</taxon>
    </lineage>
</organism>
<dbReference type="Pfam" id="PF05652">
    <property type="entry name" value="DcpS"/>
    <property type="match status" value="1"/>
</dbReference>
<dbReference type="Pfam" id="PF11969">
    <property type="entry name" value="DcpS_C"/>
    <property type="match status" value="1"/>
</dbReference>
<sequence length="368" mass="42350">MDSPSATTREQPRLDDANGADEDVHQFCPQNMRLVSVLLCDSSTKRVVLHTRLISTPDKDAIVILEKSPFPGVASELIKTNVVRESMEAEPTDADYPEHKPTKRKITQSEWCADSIVSNDVYRRLYVTGGLDLVNGVDMTVIFPAEEHHFKRYRQSGCRIFQESREVYSSLIVPFLMQNPPDLSWVDNILSGKAEKDRVLSSDEDPEEGFTLVQDYRWNGRQLNDMHYLGIVRRTDLRCLRDLRASHVPLLKRLLDEGRKQLAAKYTIPEVDGHAQRLDEDQILAYIHYPPTFYHLHMHFVHVNIGENASMRAGRAHLVEEVIRNLELDSEYYLNRVMTIFMYENSPMFEAVSCTKNEKPQTQPTTKS</sequence>
<evidence type="ECO:0000256" key="1">
    <source>
        <dbReference type="ARBA" id="ARBA00010208"/>
    </source>
</evidence>
<comment type="catalytic activity">
    <reaction evidence="4 5">
        <text>a 5'-end (N(7)-methyl 5'-triphosphoguanosine)-ribonucleoside in mRNA + H2O = N(7)-methyl-GMP + a 5'-end diphospho-ribonucleoside in mRNA + 2 H(+)</text>
        <dbReference type="Rhea" id="RHEA:65388"/>
        <dbReference type="Rhea" id="RHEA-COMP:17165"/>
        <dbReference type="Rhea" id="RHEA-COMP:17167"/>
        <dbReference type="ChEBI" id="CHEBI:15377"/>
        <dbReference type="ChEBI" id="CHEBI:15378"/>
        <dbReference type="ChEBI" id="CHEBI:58285"/>
        <dbReference type="ChEBI" id="CHEBI:156461"/>
        <dbReference type="ChEBI" id="CHEBI:167616"/>
        <dbReference type="EC" id="3.6.1.59"/>
    </reaction>
</comment>
<dbReference type="Gene3D" id="3.30.200.40">
    <property type="entry name" value="Scavenger mRNA decapping enzyme, N-terminal domain"/>
    <property type="match status" value="1"/>
</dbReference>
<evidence type="ECO:0000313" key="10">
    <source>
        <dbReference type="WBParaSite" id="ECPE_0001177101-mRNA-1"/>
    </source>
</evidence>
<proteinExistence type="inferred from homology"/>
<comment type="similarity">
    <text evidence="1 5">Belongs to the HIT family.</text>
</comment>
<dbReference type="WBParaSite" id="ECPE_0001177101-mRNA-1">
    <property type="protein sequence ID" value="ECPE_0001177101-mRNA-1"/>
    <property type="gene ID" value="ECPE_0001177101"/>
</dbReference>
<dbReference type="GO" id="GO:0000932">
    <property type="term" value="C:P-body"/>
    <property type="evidence" value="ECO:0007669"/>
    <property type="project" value="TreeGrafter"/>
</dbReference>
<evidence type="ECO:0000256" key="2">
    <source>
        <dbReference type="ARBA" id="ARBA00012520"/>
    </source>
</evidence>
<gene>
    <name evidence="8" type="ORF">ECPE_LOCUS11736</name>
</gene>
<keyword evidence="5" id="KW-0507">mRNA processing</keyword>
<evidence type="ECO:0000256" key="6">
    <source>
        <dbReference type="PIRSR" id="PIRSR028973-1"/>
    </source>
</evidence>
<reference evidence="10" key="1">
    <citation type="submission" date="2016-06" db="UniProtKB">
        <authorList>
            <consortium name="WormBaseParasite"/>
        </authorList>
    </citation>
    <scope>IDENTIFICATION</scope>
</reference>
<keyword evidence="5" id="KW-0539">Nucleus</keyword>
<reference evidence="8 9" key="2">
    <citation type="submission" date="2018-11" db="EMBL/GenBank/DDBJ databases">
        <authorList>
            <consortium name="Pathogen Informatics"/>
        </authorList>
    </citation>
    <scope>NUCLEOTIDE SEQUENCE [LARGE SCALE GENOMIC DNA]</scope>
    <source>
        <strain evidence="8 9">Egypt</strain>
    </source>
</reference>
<keyword evidence="9" id="KW-1185">Reference proteome</keyword>
<evidence type="ECO:0000256" key="5">
    <source>
        <dbReference type="PIRNR" id="PIRNR028973"/>
    </source>
</evidence>
<dbReference type="OrthoDB" id="10264956at2759"/>
<dbReference type="GO" id="GO:0000340">
    <property type="term" value="F:RNA 7-methylguanosine cap binding"/>
    <property type="evidence" value="ECO:0007669"/>
    <property type="project" value="UniProtKB-UniRule"/>
</dbReference>